<feature type="domain" description="BPL/LPL catalytic" evidence="2">
    <location>
        <begin position="8"/>
        <end position="191"/>
    </location>
</feature>
<evidence type="ECO:0000313" key="3">
    <source>
        <dbReference type="EMBL" id="MBR9649523.1"/>
    </source>
</evidence>
<feature type="domain" description="DUF4444" evidence="1">
    <location>
        <begin position="207"/>
        <end position="243"/>
    </location>
</feature>
<reference evidence="3 4" key="1">
    <citation type="journal article" date="2021" name="Arch. Microbiol.">
        <title>Thalassobius aquimarinus sp. nov., isolated from the Sea of Japan seashore.</title>
        <authorList>
            <person name="Kurilenko V.V."/>
            <person name="Romanenko L.A."/>
            <person name="Chernysheva N.Y."/>
            <person name="Velansky P.V."/>
            <person name="Tekutyeva L.A."/>
            <person name="Isaeva M.P."/>
            <person name="Mikhailov V.V."/>
        </authorList>
    </citation>
    <scope>NUCLEOTIDE SEQUENCE [LARGE SCALE GENOMIC DNA]</scope>
    <source>
        <strain evidence="3 4">KMM 8518</strain>
    </source>
</reference>
<dbReference type="Gene3D" id="2.30.30.100">
    <property type="match status" value="1"/>
</dbReference>
<organism evidence="3 4">
    <name type="scientific">Thalassovita aquimarina</name>
    <dbReference type="NCBI Taxonomy" id="2785917"/>
    <lineage>
        <taxon>Bacteria</taxon>
        <taxon>Pseudomonadati</taxon>
        <taxon>Pseudomonadota</taxon>
        <taxon>Alphaproteobacteria</taxon>
        <taxon>Rhodobacterales</taxon>
        <taxon>Roseobacteraceae</taxon>
        <taxon>Thalassovita</taxon>
    </lineage>
</organism>
<comment type="caution">
    <text evidence="3">The sequence shown here is derived from an EMBL/GenBank/DDBJ whole genome shotgun (WGS) entry which is preliminary data.</text>
</comment>
<dbReference type="Pfam" id="PF14563">
    <property type="entry name" value="DUF4444"/>
    <property type="match status" value="1"/>
</dbReference>
<name>A0ABS5HKP5_9RHOB</name>
<evidence type="ECO:0000259" key="1">
    <source>
        <dbReference type="Pfam" id="PF14563"/>
    </source>
</evidence>
<dbReference type="InterPro" id="IPR004143">
    <property type="entry name" value="BPL_LPL_catalytic"/>
</dbReference>
<dbReference type="Pfam" id="PF16917">
    <property type="entry name" value="BPL_LplA_LipB_2"/>
    <property type="match status" value="1"/>
</dbReference>
<dbReference type="Proteomes" id="UP001195941">
    <property type="component" value="Unassembled WGS sequence"/>
</dbReference>
<accession>A0ABS5HKP5</accession>
<proteinExistence type="predicted"/>
<protein>
    <submittedName>
        <fullName evidence="3">DUF4444 domain-containing protein</fullName>
    </submittedName>
</protein>
<evidence type="ECO:0000313" key="4">
    <source>
        <dbReference type="Proteomes" id="UP001195941"/>
    </source>
</evidence>
<dbReference type="RefSeq" id="WP_212699039.1">
    <property type="nucleotide sequence ID" value="NZ_JADMKU010000001.1"/>
</dbReference>
<gene>
    <name evidence="3" type="ORF">IT775_00105</name>
</gene>
<keyword evidence="4" id="KW-1185">Reference proteome</keyword>
<evidence type="ECO:0000259" key="2">
    <source>
        <dbReference type="Pfam" id="PF16917"/>
    </source>
</evidence>
<dbReference type="InterPro" id="IPR028044">
    <property type="entry name" value="DUF4444"/>
</dbReference>
<dbReference type="Gene3D" id="3.30.930.10">
    <property type="entry name" value="Bira Bifunctional Protein, Domain 2"/>
    <property type="match status" value="1"/>
</dbReference>
<dbReference type="InterPro" id="IPR045864">
    <property type="entry name" value="aa-tRNA-synth_II/BPL/LPL"/>
</dbReference>
<sequence length="245" mass="26567">MTILTPQFPPLLKGLAAGPANPVTIACKEARRGIDAGLLPWSVTDSRLRAALVLAPEEPLETAMAAFVACGVALQNALGVSAPPETGVHFEWTGGIRVNGGHAGGLHVYGSTDDPAAVPDWLVVAFELFLRHEAGEGLEPGQTPDWTSLLEEGCGELDALELLEGWARHSLYWLNGLETEEGRKALYREWEGLVWHMGENVSVPLKRDRLEGRFLGVDENFGMILKRPDGDSRLIPLTEILEEGC</sequence>
<dbReference type="EMBL" id="JADMKU010000001">
    <property type="protein sequence ID" value="MBR9649523.1"/>
    <property type="molecule type" value="Genomic_DNA"/>
</dbReference>